<accession>A0A158KEN8</accession>
<evidence type="ECO:0000313" key="3">
    <source>
        <dbReference type="EMBL" id="SAL79596.1"/>
    </source>
</evidence>
<name>A0A158KEN8_9BURK</name>
<comment type="caution">
    <text evidence="3">The sequence shown here is derived from an EMBL/GenBank/DDBJ whole genome shotgun (WGS) entry which is preliminary data.</text>
</comment>
<dbReference type="RefSeq" id="WP_087659308.1">
    <property type="nucleotide sequence ID" value="NZ_FCOL02000050.1"/>
</dbReference>
<evidence type="ECO:0008006" key="5">
    <source>
        <dbReference type="Google" id="ProtNLM"/>
    </source>
</evidence>
<feature type="region of interest" description="Disordered" evidence="1">
    <location>
        <begin position="33"/>
        <end position="62"/>
    </location>
</feature>
<evidence type="ECO:0000256" key="2">
    <source>
        <dbReference type="SAM" id="SignalP"/>
    </source>
</evidence>
<organism evidence="3 4">
    <name type="scientific">Caballeronia terrestris</name>
    <dbReference type="NCBI Taxonomy" id="1226301"/>
    <lineage>
        <taxon>Bacteria</taxon>
        <taxon>Pseudomonadati</taxon>
        <taxon>Pseudomonadota</taxon>
        <taxon>Betaproteobacteria</taxon>
        <taxon>Burkholderiales</taxon>
        <taxon>Burkholderiaceae</taxon>
        <taxon>Caballeronia</taxon>
    </lineage>
</organism>
<reference evidence="3" key="1">
    <citation type="submission" date="2016-01" db="EMBL/GenBank/DDBJ databases">
        <authorList>
            <person name="Peeters C."/>
        </authorList>
    </citation>
    <scope>NUCLEOTIDE SEQUENCE [LARGE SCALE GENOMIC DNA]</scope>
    <source>
        <strain evidence="3">LMG 22937</strain>
    </source>
</reference>
<dbReference type="EMBL" id="FCOL02000050">
    <property type="protein sequence ID" value="SAL79596.1"/>
    <property type="molecule type" value="Genomic_DNA"/>
</dbReference>
<feature type="chain" id="PRO_5011114530" description="DUF4148 domain-containing protein" evidence="2">
    <location>
        <begin position="24"/>
        <end position="79"/>
    </location>
</feature>
<keyword evidence="4" id="KW-1185">Reference proteome</keyword>
<feature type="signal peptide" evidence="2">
    <location>
        <begin position="1"/>
        <end position="23"/>
    </location>
</feature>
<dbReference type="AlphaFoldDB" id="A0A158KEN8"/>
<protein>
    <recommendedName>
        <fullName evidence="5">DUF4148 domain-containing protein</fullName>
    </recommendedName>
</protein>
<evidence type="ECO:0000256" key="1">
    <source>
        <dbReference type="SAM" id="MobiDB-lite"/>
    </source>
</evidence>
<proteinExistence type="predicted"/>
<sequence length="79" mass="7949">MTSKQLTSLLIAAAAIVATPAFASGYGPAPYYTADDGAPASQRGMSAQTVAAEQAATKAPDEASLAKAMRAGETMEAQQ</sequence>
<gene>
    <name evidence="3" type="ORF">AWB67_05479</name>
</gene>
<evidence type="ECO:0000313" key="4">
    <source>
        <dbReference type="Proteomes" id="UP000054925"/>
    </source>
</evidence>
<keyword evidence="2" id="KW-0732">Signal</keyword>
<dbReference type="Proteomes" id="UP000054925">
    <property type="component" value="Unassembled WGS sequence"/>
</dbReference>
<dbReference type="OrthoDB" id="9133844at2"/>